<keyword evidence="4" id="KW-0997">Cell inner membrane</keyword>
<accession>A0ABW2QSV7</accession>
<keyword evidence="11" id="KW-1185">Reference proteome</keyword>
<protein>
    <submittedName>
        <fullName evidence="10">YqjD family protein</fullName>
    </submittedName>
</protein>
<evidence type="ECO:0000313" key="11">
    <source>
        <dbReference type="Proteomes" id="UP001596473"/>
    </source>
</evidence>
<evidence type="ECO:0000259" key="9">
    <source>
        <dbReference type="Pfam" id="PF19029"/>
    </source>
</evidence>
<keyword evidence="6" id="KW-1133">Transmembrane helix</keyword>
<evidence type="ECO:0000256" key="6">
    <source>
        <dbReference type="ARBA" id="ARBA00022989"/>
    </source>
</evidence>
<evidence type="ECO:0000256" key="4">
    <source>
        <dbReference type="ARBA" id="ARBA00022519"/>
    </source>
</evidence>
<organism evidence="10 11">
    <name type="scientific">Iodobacter arcticus</name>
    <dbReference type="NCBI Taxonomy" id="590593"/>
    <lineage>
        <taxon>Bacteria</taxon>
        <taxon>Pseudomonadati</taxon>
        <taxon>Pseudomonadota</taxon>
        <taxon>Betaproteobacteria</taxon>
        <taxon>Neisseriales</taxon>
        <taxon>Chitinibacteraceae</taxon>
        <taxon>Iodobacter</taxon>
    </lineage>
</organism>
<comment type="similarity">
    <text evidence="2">Belongs to the ElaB/YgaM/YqjD family.</text>
</comment>
<evidence type="ECO:0000313" key="10">
    <source>
        <dbReference type="EMBL" id="MFC7418538.1"/>
    </source>
</evidence>
<keyword evidence="5" id="KW-0812">Transmembrane</keyword>
<dbReference type="EMBL" id="JBHTBQ010000003">
    <property type="protein sequence ID" value="MFC7418538.1"/>
    <property type="molecule type" value="Genomic_DNA"/>
</dbReference>
<gene>
    <name evidence="10" type="ORF">ACFQNF_01415</name>
</gene>
<dbReference type="Pfam" id="PF19029">
    <property type="entry name" value="DUF883_C"/>
    <property type="match status" value="1"/>
</dbReference>
<feature type="domain" description="DUF883" evidence="8">
    <location>
        <begin position="9"/>
        <end position="43"/>
    </location>
</feature>
<dbReference type="InterPro" id="IPR043604">
    <property type="entry name" value="DUF883_N"/>
</dbReference>
<keyword evidence="3" id="KW-1003">Cell membrane</keyword>
<dbReference type="InterPro" id="IPR043605">
    <property type="entry name" value="DUF883_C"/>
</dbReference>
<evidence type="ECO:0000256" key="2">
    <source>
        <dbReference type="ARBA" id="ARBA00010423"/>
    </source>
</evidence>
<evidence type="ECO:0000259" key="8">
    <source>
        <dbReference type="Pfam" id="PF05957"/>
    </source>
</evidence>
<evidence type="ECO:0000256" key="3">
    <source>
        <dbReference type="ARBA" id="ARBA00022475"/>
    </source>
</evidence>
<feature type="domain" description="DUF883" evidence="9">
    <location>
        <begin position="73"/>
        <end position="100"/>
    </location>
</feature>
<dbReference type="Proteomes" id="UP001596473">
    <property type="component" value="Unassembled WGS sequence"/>
</dbReference>
<reference evidence="11" key="1">
    <citation type="journal article" date="2019" name="Int. J. Syst. Evol. Microbiol.">
        <title>The Global Catalogue of Microorganisms (GCM) 10K type strain sequencing project: providing services to taxonomists for standard genome sequencing and annotation.</title>
        <authorList>
            <consortium name="The Broad Institute Genomics Platform"/>
            <consortium name="The Broad Institute Genome Sequencing Center for Infectious Disease"/>
            <person name="Wu L."/>
            <person name="Ma J."/>
        </authorList>
    </citation>
    <scope>NUCLEOTIDE SEQUENCE [LARGE SCALE GENOMIC DNA]</scope>
    <source>
        <strain evidence="11">CCUG 62945</strain>
    </source>
</reference>
<dbReference type="Pfam" id="PF05957">
    <property type="entry name" value="DUF883"/>
    <property type="match status" value="1"/>
</dbReference>
<name>A0ABW2QSV7_9NEIS</name>
<dbReference type="PANTHER" id="PTHR35893">
    <property type="entry name" value="INNER MEMBRANE PROTEIN-RELATED"/>
    <property type="match status" value="1"/>
</dbReference>
<evidence type="ECO:0000256" key="5">
    <source>
        <dbReference type="ARBA" id="ARBA00022692"/>
    </source>
</evidence>
<evidence type="ECO:0000256" key="1">
    <source>
        <dbReference type="ARBA" id="ARBA00004377"/>
    </source>
</evidence>
<comment type="caution">
    <text evidence="10">The sequence shown here is derived from an EMBL/GenBank/DDBJ whole genome shotgun (WGS) entry which is preliminary data.</text>
</comment>
<dbReference type="InterPro" id="IPR010279">
    <property type="entry name" value="YqjD/ElaB"/>
</dbReference>
<keyword evidence="7" id="KW-0472">Membrane</keyword>
<evidence type="ECO:0000256" key="7">
    <source>
        <dbReference type="ARBA" id="ARBA00023136"/>
    </source>
</evidence>
<dbReference type="RefSeq" id="WP_380185595.1">
    <property type="nucleotide sequence ID" value="NZ_JBHTBQ010000003.1"/>
</dbReference>
<sequence>MFGSNSKPLNSDVATLVKDAQALLQSAKSLTGEKADEARNQGMLLLDTVFLMAHDMQESAVGAGKAMVSSAGDCVKDNPWRSVALAAGTGLLVGVILGRK</sequence>
<proteinExistence type="inferred from homology"/>
<comment type="subcellular location">
    <subcellularLocation>
        <location evidence="1">Cell inner membrane</location>
        <topology evidence="1">Single-pass membrane protein</topology>
    </subcellularLocation>
</comment>
<dbReference type="PANTHER" id="PTHR35893:SF3">
    <property type="entry name" value="INNER MEMBRANE PROTEIN"/>
    <property type="match status" value="1"/>
</dbReference>